<accession>A0A067L215</accession>
<keyword evidence="12" id="KW-1185">Reference proteome</keyword>
<dbReference type="EC" id="1.1.1.219" evidence="6"/>
<evidence type="ECO:0000256" key="7">
    <source>
        <dbReference type="ARBA" id="ARBA00042087"/>
    </source>
</evidence>
<dbReference type="EC" id="1.1.1.234" evidence="5"/>
<evidence type="ECO:0000256" key="6">
    <source>
        <dbReference type="ARBA" id="ARBA00039057"/>
    </source>
</evidence>
<dbReference type="PANTHER" id="PTHR10366:SF564">
    <property type="entry name" value="STEROL-4-ALPHA-CARBOXYLATE 3-DEHYDROGENASE, DECARBOXYLATING"/>
    <property type="match status" value="1"/>
</dbReference>
<proteinExistence type="inferred from homology"/>
<comment type="similarity">
    <text evidence="4">Belongs to the NAD(P)-dependent epimerase/dehydratase family. Dihydroflavonol-4-reductase subfamily.</text>
</comment>
<dbReference type="Gene3D" id="3.40.50.720">
    <property type="entry name" value="NAD(P)-binding Rossmann-like Domain"/>
    <property type="match status" value="1"/>
</dbReference>
<dbReference type="GO" id="GO:0009718">
    <property type="term" value="P:anthocyanin-containing compound biosynthetic process"/>
    <property type="evidence" value="ECO:0007669"/>
    <property type="project" value="TreeGrafter"/>
</dbReference>
<dbReference type="InterPro" id="IPR001509">
    <property type="entry name" value="Epimerase_deHydtase"/>
</dbReference>
<evidence type="ECO:0000256" key="4">
    <source>
        <dbReference type="ARBA" id="ARBA00023445"/>
    </source>
</evidence>
<keyword evidence="1" id="KW-0521">NADP</keyword>
<dbReference type="STRING" id="180498.A0A067L215"/>
<evidence type="ECO:0000313" key="11">
    <source>
        <dbReference type="EMBL" id="KDP38535.1"/>
    </source>
</evidence>
<name>A0A067L215_JATCU</name>
<evidence type="ECO:0000256" key="3">
    <source>
        <dbReference type="ARBA" id="ARBA00023241"/>
    </source>
</evidence>
<dbReference type="Pfam" id="PF01370">
    <property type="entry name" value="Epimerase"/>
    <property type="match status" value="1"/>
</dbReference>
<dbReference type="GO" id="GO:0047890">
    <property type="term" value="F:flavanone 4-reductase activity"/>
    <property type="evidence" value="ECO:0007669"/>
    <property type="project" value="UniProtKB-EC"/>
</dbReference>
<gene>
    <name evidence="11" type="ORF">JCGZ_04460</name>
</gene>
<comment type="catalytic activity">
    <reaction evidence="8">
        <text>(2S)-flavan-4-ol + NADP(+) = (2S)-flavanone + NADPH + H(+)</text>
        <dbReference type="Rhea" id="RHEA:11228"/>
        <dbReference type="ChEBI" id="CHEBI:15378"/>
        <dbReference type="ChEBI" id="CHEBI:15605"/>
        <dbReference type="ChEBI" id="CHEBI:15606"/>
        <dbReference type="ChEBI" id="CHEBI:57783"/>
        <dbReference type="ChEBI" id="CHEBI:58349"/>
        <dbReference type="EC" id="1.1.1.234"/>
    </reaction>
</comment>
<keyword evidence="3" id="KW-0284">Flavonoid biosynthesis</keyword>
<evidence type="ECO:0000256" key="8">
    <source>
        <dbReference type="ARBA" id="ARBA00048870"/>
    </source>
</evidence>
<dbReference type="SUPFAM" id="SSF51735">
    <property type="entry name" value="NAD(P)-binding Rossmann-fold domains"/>
    <property type="match status" value="1"/>
</dbReference>
<dbReference type="InterPro" id="IPR036291">
    <property type="entry name" value="NAD(P)-bd_dom_sf"/>
</dbReference>
<dbReference type="Proteomes" id="UP000027138">
    <property type="component" value="Unassembled WGS sequence"/>
</dbReference>
<evidence type="ECO:0000256" key="9">
    <source>
        <dbReference type="ARBA" id="ARBA00049132"/>
    </source>
</evidence>
<feature type="domain" description="NAD-dependent epimerase/dehydratase" evidence="10">
    <location>
        <begin position="30"/>
        <end position="174"/>
    </location>
</feature>
<reference evidence="11 12" key="1">
    <citation type="journal article" date="2014" name="PLoS ONE">
        <title>Global Analysis of Gene Expression Profiles in Physic Nut (Jatropha curcas L.) Seedlings Exposed to Salt Stress.</title>
        <authorList>
            <person name="Zhang L."/>
            <person name="Zhang C."/>
            <person name="Wu P."/>
            <person name="Chen Y."/>
            <person name="Li M."/>
            <person name="Jiang H."/>
            <person name="Wu G."/>
        </authorList>
    </citation>
    <scope>NUCLEOTIDE SEQUENCE [LARGE SCALE GENOMIC DNA]</scope>
    <source>
        <strain evidence="12">cv. GZQX0401</strain>
        <tissue evidence="11">Young leaves</tissue>
    </source>
</reference>
<dbReference type="PANTHER" id="PTHR10366">
    <property type="entry name" value="NAD DEPENDENT EPIMERASE/DEHYDRATASE"/>
    <property type="match status" value="1"/>
</dbReference>
<dbReference type="AlphaFoldDB" id="A0A067L215"/>
<sequence length="229" mass="25665">MPEPNRNRNLNRRFAGTVLNRAETRIGPEPKNEVIKPTINGVLDILKACVKAKTVGRVVFTSSAGAVDVQETSRSMYDETCYSDLDFILAVKMTGWREAFKFAKENNLDFISIIPSLVVGPFPMPSMPPSLITFSDHQSGTESHYHIIKQGQFVHLDDLCLAHIYLFENPKAQGRFEGVEVNLQNIVFSSKKLTDLGFEFKYSLEDMFTGAVEICRAKGLLPLCHHPSV</sequence>
<dbReference type="InterPro" id="IPR050425">
    <property type="entry name" value="NAD(P)_dehydrat-like"/>
</dbReference>
<dbReference type="OrthoDB" id="2735536at2759"/>
<dbReference type="GO" id="GO:0045552">
    <property type="term" value="F:dihydroflavanol 4-reductase activity"/>
    <property type="evidence" value="ECO:0007669"/>
    <property type="project" value="UniProtKB-EC"/>
</dbReference>
<keyword evidence="2" id="KW-0560">Oxidoreductase</keyword>
<evidence type="ECO:0000313" key="12">
    <source>
        <dbReference type="Proteomes" id="UP000027138"/>
    </source>
</evidence>
<protein>
    <recommendedName>
        <fullName evidence="7">Flavanone 4-reductase</fullName>
        <ecNumber evidence="6">1.1.1.219</ecNumber>
        <ecNumber evidence="5">1.1.1.234</ecNumber>
    </recommendedName>
</protein>
<dbReference type="EMBL" id="KK914362">
    <property type="protein sequence ID" value="KDP38535.1"/>
    <property type="molecule type" value="Genomic_DNA"/>
</dbReference>
<evidence type="ECO:0000259" key="10">
    <source>
        <dbReference type="Pfam" id="PF01370"/>
    </source>
</evidence>
<evidence type="ECO:0000256" key="1">
    <source>
        <dbReference type="ARBA" id="ARBA00022857"/>
    </source>
</evidence>
<organism evidence="11 12">
    <name type="scientific">Jatropha curcas</name>
    <name type="common">Barbados nut</name>
    <dbReference type="NCBI Taxonomy" id="180498"/>
    <lineage>
        <taxon>Eukaryota</taxon>
        <taxon>Viridiplantae</taxon>
        <taxon>Streptophyta</taxon>
        <taxon>Embryophyta</taxon>
        <taxon>Tracheophyta</taxon>
        <taxon>Spermatophyta</taxon>
        <taxon>Magnoliopsida</taxon>
        <taxon>eudicotyledons</taxon>
        <taxon>Gunneridae</taxon>
        <taxon>Pentapetalae</taxon>
        <taxon>rosids</taxon>
        <taxon>fabids</taxon>
        <taxon>Malpighiales</taxon>
        <taxon>Euphorbiaceae</taxon>
        <taxon>Crotonoideae</taxon>
        <taxon>Jatropheae</taxon>
        <taxon>Jatropha</taxon>
    </lineage>
</organism>
<evidence type="ECO:0000256" key="5">
    <source>
        <dbReference type="ARBA" id="ARBA00039055"/>
    </source>
</evidence>
<comment type="catalytic activity">
    <reaction evidence="9">
        <text>a (2R,3S,4S)-leucoanthocyanidin + NADP(+) = a (2R,3R)-dihydroflavonol + NADPH + H(+)</text>
        <dbReference type="Rhea" id="RHEA:54444"/>
        <dbReference type="ChEBI" id="CHEBI:15378"/>
        <dbReference type="ChEBI" id="CHEBI:57783"/>
        <dbReference type="ChEBI" id="CHEBI:58349"/>
        <dbReference type="ChEBI" id="CHEBI:138176"/>
        <dbReference type="ChEBI" id="CHEBI:138188"/>
        <dbReference type="EC" id="1.1.1.219"/>
    </reaction>
</comment>
<evidence type="ECO:0000256" key="2">
    <source>
        <dbReference type="ARBA" id="ARBA00023002"/>
    </source>
</evidence>